<organism evidence="2 3">
    <name type="scientific">Pseudomonas wadenswilerensis</name>
    <dbReference type="NCBI Taxonomy" id="1785161"/>
    <lineage>
        <taxon>Bacteria</taxon>
        <taxon>Pseudomonadati</taxon>
        <taxon>Pseudomonadota</taxon>
        <taxon>Gammaproteobacteria</taxon>
        <taxon>Pseudomonadales</taxon>
        <taxon>Pseudomonadaceae</taxon>
        <taxon>Pseudomonas</taxon>
    </lineage>
</organism>
<dbReference type="AlphaFoldDB" id="A0A380T2E8"/>
<reference evidence="3" key="1">
    <citation type="submission" date="2018-07" db="EMBL/GenBank/DDBJ databases">
        <authorList>
            <person name="Blom J."/>
        </authorList>
    </citation>
    <scope>NUCLEOTIDE SEQUENCE [LARGE SCALE GENOMIC DNA]</scope>
    <source>
        <strain evidence="3">CCOS 864</strain>
    </source>
</reference>
<gene>
    <name evidence="2" type="ORF">CCOS864_03569</name>
</gene>
<dbReference type="EMBL" id="UIDD01000009">
    <property type="protein sequence ID" value="SUQ64115.1"/>
    <property type="molecule type" value="Genomic_DNA"/>
</dbReference>
<proteinExistence type="predicted"/>
<sequence length="328" mass="37616">MQKLFEGITWSDCLTVKTDWVENFFHRIPEVLDLKVRAHALSLKFSGNRQESLALAKYVGNRIEHYVFDKNELDEYRARDENPFPMASSFFANTDPVFDGKYGELILYLLVEAIFETPMVCHKLSLLTNVKDQVKGGDGIFFGERHNNISILIGESKIYQELGGAIGSSLDSIDRFNQNYLPSSLDHELFIARSNISKNFTLDQAKALLKAFRPGTEEYQACNKIFPILLIYDDKKIDSIEEEASNKDHAEELVAEWIKEHAAEAVKSIRSRLDNKSELRKLFLEFFLIPMSSVEVFKKTLFKQIHGIEFKEPPKDPKPKKAARKASK</sequence>
<dbReference type="Pfam" id="PF08878">
    <property type="entry name" value="HamA"/>
    <property type="match status" value="1"/>
</dbReference>
<feature type="domain" description="Anti-bacteriophage protein A/HamA C-terminal" evidence="1">
    <location>
        <begin position="30"/>
        <end position="305"/>
    </location>
</feature>
<dbReference type="Proteomes" id="UP000255177">
    <property type="component" value="Unassembled WGS sequence"/>
</dbReference>
<dbReference type="RefSeq" id="WP_115087728.1">
    <property type="nucleotide sequence ID" value="NZ_CBCSFG010000020.1"/>
</dbReference>
<accession>A0A380T2E8</accession>
<evidence type="ECO:0000313" key="3">
    <source>
        <dbReference type="Proteomes" id="UP000255177"/>
    </source>
</evidence>
<protein>
    <recommendedName>
        <fullName evidence="1">Anti-bacteriophage protein A/HamA C-terminal domain-containing protein</fullName>
    </recommendedName>
</protein>
<evidence type="ECO:0000313" key="2">
    <source>
        <dbReference type="EMBL" id="SUQ64115.1"/>
    </source>
</evidence>
<name>A0A380T2E8_9PSED</name>
<dbReference type="InterPro" id="IPR014976">
    <property type="entry name" value="AbpA_HamA_C"/>
</dbReference>
<keyword evidence="3" id="KW-1185">Reference proteome</keyword>
<evidence type="ECO:0000259" key="1">
    <source>
        <dbReference type="Pfam" id="PF08878"/>
    </source>
</evidence>